<evidence type="ECO:0000256" key="1">
    <source>
        <dbReference type="ARBA" id="ARBA00004651"/>
    </source>
</evidence>
<keyword evidence="4 7" id="KW-0812">Transmembrane</keyword>
<evidence type="ECO:0000313" key="8">
    <source>
        <dbReference type="EMBL" id="VYT33282.1"/>
    </source>
</evidence>
<dbReference type="PANTHER" id="PTHR37937">
    <property type="entry name" value="CONJUGATIVE TRANSFER: DNA TRANSPORT"/>
    <property type="match status" value="1"/>
</dbReference>
<organism evidence="8">
    <name type="scientific">[Clostridium] nexile</name>
    <dbReference type="NCBI Taxonomy" id="29361"/>
    <lineage>
        <taxon>Bacteria</taxon>
        <taxon>Bacillati</taxon>
        <taxon>Bacillota</taxon>
        <taxon>Clostridia</taxon>
        <taxon>Lachnospirales</taxon>
        <taxon>Lachnospiraceae</taxon>
        <taxon>Tyzzerella</taxon>
    </lineage>
</organism>
<keyword evidence="3" id="KW-1003">Cell membrane</keyword>
<dbReference type="Pfam" id="PF02534">
    <property type="entry name" value="T4SS-DNA_transf"/>
    <property type="match status" value="1"/>
</dbReference>
<dbReference type="GO" id="GO:0005886">
    <property type="term" value="C:plasma membrane"/>
    <property type="evidence" value="ECO:0007669"/>
    <property type="project" value="UniProtKB-SubCell"/>
</dbReference>
<comment type="subcellular location">
    <subcellularLocation>
        <location evidence="1">Cell membrane</location>
        <topology evidence="1">Multi-pass membrane protein</topology>
    </subcellularLocation>
</comment>
<evidence type="ECO:0000256" key="7">
    <source>
        <dbReference type="SAM" id="Phobius"/>
    </source>
</evidence>
<feature type="transmembrane region" description="Helical" evidence="7">
    <location>
        <begin position="85"/>
        <end position="104"/>
    </location>
</feature>
<reference evidence="8" key="1">
    <citation type="submission" date="2019-11" db="EMBL/GenBank/DDBJ databases">
        <authorList>
            <person name="Feng L."/>
        </authorList>
    </citation>
    <scope>NUCLEOTIDE SEQUENCE</scope>
    <source>
        <strain evidence="8">CnexileLFYP112</strain>
    </source>
</reference>
<dbReference type="PANTHER" id="PTHR37937:SF1">
    <property type="entry name" value="CONJUGATIVE TRANSFER: DNA TRANSPORT"/>
    <property type="match status" value="1"/>
</dbReference>
<sequence>MKITKLKQYGSGKKKVMNLNRFLGKNKSIKLVIIVTDLIFFFCWNYIINFINNFSKIINNMAEGKDFKKYLGFKQILPYMGKNEMIFFFFFLILIIVLDILIWYKFKISFSEDYFNVGQKGSARWTTKEEIKQQYKEIPDRGTKTYSGNPGTIVAHFDNKLYIDTGIHNTLVLGISRSGKDEMYIYKTIDVYSRAENKHSIIINDPKMESYKSSKKTLIERGYDVHLLNLDNPILGMGYNPLSLIVDLYKEGDKATAYSMARTFAFSIFHTSENGKSEPIWTNTATDLFTALIIAVITDLLELDESLNEMRVQAYQQKIANYEKMNEEERAIEDEKIMQCLKNEREPIEDGNVRGLPRAYPYKAAHTHEKQINIYNIVILFTELVRKKDPLNPNMTALDEYFNKRDMMDLAKLKYATIETSSEKTKGNIYTNMLSNLGVFLDEKIAKMMAESSVDLESVGFGERPKAIFLAIPDYDKANHFIASVFIRQLYFILAKRATNVSEQACKIPVRFILNEFGNMPSIEGMDEIMTVSNGRKIGFDLYVQSYAQIYKHYNDDAQTIIDNCANEVFIKSGDPETLEKISKQLGTETFIDIQRSGDKLSLKKNYMETPTDKPLLRPEKLESLLEGECVITRKIKRKDNQGNDIYPYPIFNNVQDGTQFLYRYMYLTDTFPNPNEINLENINSESREHIDLRKRLININEIINGIDEQIQMKTEITSFESCQNYSVIDQILKNEIGQDYLRQLKINKNQSWSSVLAAIEASNLIKEPVKITIKSAFMQ</sequence>
<gene>
    <name evidence="8" type="ORF">CNLFYP112_00560</name>
</gene>
<keyword evidence="6 7" id="KW-0472">Membrane</keyword>
<evidence type="ECO:0000256" key="2">
    <source>
        <dbReference type="ARBA" id="ARBA00008806"/>
    </source>
</evidence>
<dbReference type="Gene3D" id="3.40.50.300">
    <property type="entry name" value="P-loop containing nucleotide triphosphate hydrolases"/>
    <property type="match status" value="1"/>
</dbReference>
<protein>
    <submittedName>
        <fullName evidence="8">Type IV secretory system Conjugative DNA transfer</fullName>
    </submittedName>
</protein>
<dbReference type="CDD" id="cd01127">
    <property type="entry name" value="TrwB_TraG_TraD_VirD4"/>
    <property type="match status" value="2"/>
</dbReference>
<evidence type="ECO:0000256" key="3">
    <source>
        <dbReference type="ARBA" id="ARBA00022475"/>
    </source>
</evidence>
<evidence type="ECO:0000256" key="4">
    <source>
        <dbReference type="ARBA" id="ARBA00022692"/>
    </source>
</evidence>
<comment type="similarity">
    <text evidence="2">Belongs to the VirD4/TraG family.</text>
</comment>
<dbReference type="InterPro" id="IPR051539">
    <property type="entry name" value="T4SS-coupling_protein"/>
</dbReference>
<dbReference type="EMBL" id="CACRTG010000034">
    <property type="protein sequence ID" value="VYT33282.1"/>
    <property type="molecule type" value="Genomic_DNA"/>
</dbReference>
<dbReference type="SUPFAM" id="SSF52540">
    <property type="entry name" value="P-loop containing nucleoside triphosphate hydrolases"/>
    <property type="match status" value="1"/>
</dbReference>
<feature type="transmembrane region" description="Helical" evidence="7">
    <location>
        <begin position="31"/>
        <end position="51"/>
    </location>
</feature>
<dbReference type="AlphaFoldDB" id="A0A6N2VX08"/>
<dbReference type="InterPro" id="IPR027417">
    <property type="entry name" value="P-loop_NTPase"/>
</dbReference>
<evidence type="ECO:0000256" key="5">
    <source>
        <dbReference type="ARBA" id="ARBA00022989"/>
    </source>
</evidence>
<evidence type="ECO:0000256" key="6">
    <source>
        <dbReference type="ARBA" id="ARBA00023136"/>
    </source>
</evidence>
<name>A0A6N2VX08_9FIRM</name>
<keyword evidence="5 7" id="KW-1133">Transmembrane helix</keyword>
<dbReference type="InterPro" id="IPR003688">
    <property type="entry name" value="TraG/VirD4"/>
</dbReference>
<proteinExistence type="inferred from homology"/>
<accession>A0A6N2VX08</accession>